<keyword evidence="5 8" id="KW-0812">Transmembrane</keyword>
<dbReference type="EMBL" id="VNJI01000019">
    <property type="protein sequence ID" value="TVY08905.1"/>
    <property type="molecule type" value="Genomic_DNA"/>
</dbReference>
<keyword evidence="7 8" id="KW-0472">Membrane</keyword>
<keyword evidence="6 8" id="KW-1133">Transmembrane helix</keyword>
<evidence type="ECO:0000313" key="9">
    <source>
        <dbReference type="EMBL" id="TVY08905.1"/>
    </source>
</evidence>
<dbReference type="PANTHER" id="PTHR34975">
    <property type="entry name" value="SPORE GERMINATION PROTEIN A2"/>
    <property type="match status" value="1"/>
</dbReference>
<protein>
    <submittedName>
        <fullName evidence="9">GerAB/ArcD/ProY family transporter</fullName>
    </submittedName>
</protein>
<dbReference type="NCBIfam" id="TIGR00912">
    <property type="entry name" value="2A0309"/>
    <property type="match status" value="1"/>
</dbReference>
<dbReference type="GO" id="GO:0016020">
    <property type="term" value="C:membrane"/>
    <property type="evidence" value="ECO:0007669"/>
    <property type="project" value="UniProtKB-SubCell"/>
</dbReference>
<feature type="transmembrane region" description="Helical" evidence="8">
    <location>
        <begin position="80"/>
        <end position="100"/>
    </location>
</feature>
<comment type="similarity">
    <text evidence="2">Belongs to the amino acid-polyamine-organocation (APC) superfamily. Spore germination protein (SGP) (TC 2.A.3.9) family.</text>
</comment>
<dbReference type="OrthoDB" id="2381188at2"/>
<dbReference type="InterPro" id="IPR004761">
    <property type="entry name" value="Spore_GerAB"/>
</dbReference>
<feature type="transmembrane region" description="Helical" evidence="8">
    <location>
        <begin position="40"/>
        <end position="60"/>
    </location>
</feature>
<feature type="transmembrane region" description="Helical" evidence="8">
    <location>
        <begin position="179"/>
        <end position="202"/>
    </location>
</feature>
<dbReference type="RefSeq" id="WP_144848763.1">
    <property type="nucleotide sequence ID" value="NZ_VNJI01000019.1"/>
</dbReference>
<feature type="transmembrane region" description="Helical" evidence="8">
    <location>
        <begin position="12"/>
        <end position="34"/>
    </location>
</feature>
<dbReference type="GO" id="GO:0009847">
    <property type="term" value="P:spore germination"/>
    <property type="evidence" value="ECO:0007669"/>
    <property type="project" value="InterPro"/>
</dbReference>
<gene>
    <name evidence="9" type="ORF">FPZ49_16680</name>
</gene>
<sequence length="361" mass="41202">MNNQKITALQMGMLMIMTVGLVNHVTLLPLLLDAAKKDSWISIIFTVPLCILWVTIPFYIMKKTKQTNLVQWLKTSRLNWFKPVFIGIFFLYMTINMFITLREVITWTKITYLPQTPMLLTCSTLLLLCMYAASKGIKAIAIAAGILLPFVWCLGYFVMSSNFQVKRYSLLFPLFTTGSGPILLCMTYVGASMLEIIIVLLFQHHIKEDVKWWHLAVVLFLLGGLTLGPLMGAIAAFGYEAVKLKYPAYEQWRLVQLGAFVSHVDFLSIYQWISGAFIRISLSLYLLIDLLQLQNRKSKMIGYGLFGLAMLFLMVVVKIPEAIYSRLIKDFYLAVFFCILPLSLVLFVLVYVKTKRKGMSS</sequence>
<feature type="transmembrane region" description="Helical" evidence="8">
    <location>
        <begin position="140"/>
        <end position="159"/>
    </location>
</feature>
<keyword evidence="4" id="KW-0309">Germination</keyword>
<evidence type="ECO:0000256" key="2">
    <source>
        <dbReference type="ARBA" id="ARBA00007998"/>
    </source>
</evidence>
<evidence type="ECO:0000256" key="1">
    <source>
        <dbReference type="ARBA" id="ARBA00004141"/>
    </source>
</evidence>
<comment type="caution">
    <text evidence="9">The sequence shown here is derived from an EMBL/GenBank/DDBJ whole genome shotgun (WGS) entry which is preliminary data.</text>
</comment>
<dbReference type="Proteomes" id="UP000317036">
    <property type="component" value="Unassembled WGS sequence"/>
</dbReference>
<evidence type="ECO:0000256" key="7">
    <source>
        <dbReference type="ARBA" id="ARBA00023136"/>
    </source>
</evidence>
<evidence type="ECO:0000256" key="3">
    <source>
        <dbReference type="ARBA" id="ARBA00022448"/>
    </source>
</evidence>
<feature type="transmembrane region" description="Helical" evidence="8">
    <location>
        <begin position="269"/>
        <end position="288"/>
    </location>
</feature>
<evidence type="ECO:0000256" key="8">
    <source>
        <dbReference type="SAM" id="Phobius"/>
    </source>
</evidence>
<proteinExistence type="inferred from homology"/>
<dbReference type="PANTHER" id="PTHR34975:SF2">
    <property type="entry name" value="SPORE GERMINATION PROTEIN A2"/>
    <property type="match status" value="1"/>
</dbReference>
<feature type="transmembrane region" description="Helical" evidence="8">
    <location>
        <begin position="112"/>
        <end position="133"/>
    </location>
</feature>
<reference evidence="9 10" key="1">
    <citation type="submission" date="2019-07" db="EMBL/GenBank/DDBJ databases">
        <authorList>
            <person name="Kim J."/>
        </authorList>
    </citation>
    <scope>NUCLEOTIDE SEQUENCE [LARGE SCALE GENOMIC DNA]</scope>
    <source>
        <strain evidence="9 10">JC52</strain>
    </source>
</reference>
<name>A0A559K9V0_9BACL</name>
<comment type="subcellular location">
    <subcellularLocation>
        <location evidence="1">Membrane</location>
        <topology evidence="1">Multi-pass membrane protein</topology>
    </subcellularLocation>
</comment>
<evidence type="ECO:0000256" key="6">
    <source>
        <dbReference type="ARBA" id="ARBA00022989"/>
    </source>
</evidence>
<dbReference type="AlphaFoldDB" id="A0A559K9V0"/>
<feature type="transmembrane region" description="Helical" evidence="8">
    <location>
        <begin position="300"/>
        <end position="319"/>
    </location>
</feature>
<dbReference type="Pfam" id="PF03845">
    <property type="entry name" value="Spore_permease"/>
    <property type="match status" value="1"/>
</dbReference>
<feature type="transmembrane region" description="Helical" evidence="8">
    <location>
        <begin position="331"/>
        <end position="352"/>
    </location>
</feature>
<keyword evidence="10" id="KW-1185">Reference proteome</keyword>
<organism evidence="9 10">
    <name type="scientific">Paenibacillus cremeus</name>
    <dbReference type="NCBI Taxonomy" id="2163881"/>
    <lineage>
        <taxon>Bacteria</taxon>
        <taxon>Bacillati</taxon>
        <taxon>Bacillota</taxon>
        <taxon>Bacilli</taxon>
        <taxon>Bacillales</taxon>
        <taxon>Paenibacillaceae</taxon>
        <taxon>Paenibacillus</taxon>
    </lineage>
</organism>
<evidence type="ECO:0000256" key="4">
    <source>
        <dbReference type="ARBA" id="ARBA00022544"/>
    </source>
</evidence>
<feature type="transmembrane region" description="Helical" evidence="8">
    <location>
        <begin position="214"/>
        <end position="239"/>
    </location>
</feature>
<evidence type="ECO:0000313" key="10">
    <source>
        <dbReference type="Proteomes" id="UP000317036"/>
    </source>
</evidence>
<keyword evidence="3" id="KW-0813">Transport</keyword>
<evidence type="ECO:0000256" key="5">
    <source>
        <dbReference type="ARBA" id="ARBA00022692"/>
    </source>
</evidence>
<accession>A0A559K9V0</accession>